<keyword evidence="1" id="KW-0489">Methyltransferase</keyword>
<dbReference type="SUPFAM" id="SSF53335">
    <property type="entry name" value="S-adenosyl-L-methionine-dependent methyltransferases"/>
    <property type="match status" value="1"/>
</dbReference>
<sequence>MGSLDGWRPRLRGAARLLRAAPAAAVARLRAPTARPPRFAGAYDSREQAVAAAARLGDVGYDHEALADVSFARMCRTAAWDYPVLFWLDRWLPESRSLLDAGGHMGTKFIAFSRLLDLSRTDWTVYDLPAIIRTARARQKAGELPAEIGFIDRLDVAETPDILLGSGLLQYLDVPFADLIAQFPRPPRFILLNKVAVREGPTLFTLERIGTARVPYRIRNRREWLNDISALGYDIADSWTIPELAHVIPTHPWQGQSQSCGYALRRAEG</sequence>
<evidence type="ECO:0000313" key="2">
    <source>
        <dbReference type="Proteomes" id="UP000234882"/>
    </source>
</evidence>
<keyword evidence="2" id="KW-1185">Reference proteome</keyword>
<reference evidence="2" key="1">
    <citation type="submission" date="2017-12" db="EMBL/GenBank/DDBJ databases">
        <title>Genomic analysis of Paracoccus sp. CBA4604.</title>
        <authorList>
            <person name="Roh S.W."/>
            <person name="Kim J.Y."/>
            <person name="Kim J.S."/>
        </authorList>
    </citation>
    <scope>NUCLEOTIDE SEQUENCE [LARGE SCALE GENOMIC DNA]</scope>
    <source>
        <strain evidence="2">CBA4604</strain>
    </source>
</reference>
<dbReference type="EMBL" id="CP025583">
    <property type="protein sequence ID" value="AUM74262.1"/>
    <property type="molecule type" value="Genomic_DNA"/>
</dbReference>
<dbReference type="AlphaFoldDB" id="A0A2K9MFI7"/>
<dbReference type="InterPro" id="IPR027612">
    <property type="entry name" value="Put_MTase_LIC12133"/>
</dbReference>
<accession>A0A2K9MFI7</accession>
<protein>
    <submittedName>
        <fullName evidence="1">Methyltransferase, TIGR04325 family</fullName>
    </submittedName>
</protein>
<name>A0A2K9MFI7_9RHOB</name>
<dbReference type="InterPro" id="IPR029063">
    <property type="entry name" value="SAM-dependent_MTases_sf"/>
</dbReference>
<dbReference type="NCBIfam" id="TIGR04325">
    <property type="entry name" value="MTase_LIC12133"/>
    <property type="match status" value="1"/>
</dbReference>
<organism evidence="1 2">
    <name type="scientific">Paracoccus jeotgali</name>
    <dbReference type="NCBI Taxonomy" id="2065379"/>
    <lineage>
        <taxon>Bacteria</taxon>
        <taxon>Pseudomonadati</taxon>
        <taxon>Pseudomonadota</taxon>
        <taxon>Alphaproteobacteria</taxon>
        <taxon>Rhodobacterales</taxon>
        <taxon>Paracoccaceae</taxon>
        <taxon>Paracoccus</taxon>
    </lineage>
</organism>
<dbReference type="KEGG" id="paru:CYR75_08250"/>
<proteinExistence type="predicted"/>
<keyword evidence="1" id="KW-0808">Transferase</keyword>
<dbReference type="Proteomes" id="UP000234882">
    <property type="component" value="Chromosome"/>
</dbReference>
<dbReference type="GO" id="GO:0008168">
    <property type="term" value="F:methyltransferase activity"/>
    <property type="evidence" value="ECO:0007669"/>
    <property type="project" value="UniProtKB-KW"/>
</dbReference>
<dbReference type="GO" id="GO:0032259">
    <property type="term" value="P:methylation"/>
    <property type="evidence" value="ECO:0007669"/>
    <property type="project" value="UniProtKB-KW"/>
</dbReference>
<gene>
    <name evidence="1" type="ORF">CYR75_08250</name>
</gene>
<evidence type="ECO:0000313" key="1">
    <source>
        <dbReference type="EMBL" id="AUM74262.1"/>
    </source>
</evidence>
<dbReference type="OrthoDB" id="118271at2"/>